<keyword evidence="14" id="KW-0732">Signal</keyword>
<dbReference type="GeneID" id="20214553"/>
<comment type="similarity">
    <text evidence="9">Belongs to the glycosyltransferase 8 family. Glycogenin subfamily.</text>
</comment>
<dbReference type="Pfam" id="PF01501">
    <property type="entry name" value="Glyco_transf_8"/>
    <property type="match status" value="2"/>
</dbReference>
<name>T1G0F5_HELRO</name>
<accession>T1G0F5</accession>
<reference evidence="16" key="3">
    <citation type="submission" date="2015-06" db="UniProtKB">
        <authorList>
            <consortium name="EnsemblMetazoa"/>
        </authorList>
    </citation>
    <scope>IDENTIFICATION</scope>
</reference>
<dbReference type="SUPFAM" id="SSF53448">
    <property type="entry name" value="Nucleotide-diphospho-sugar transferases"/>
    <property type="match status" value="1"/>
</dbReference>
<evidence type="ECO:0000256" key="14">
    <source>
        <dbReference type="SAM" id="SignalP"/>
    </source>
</evidence>
<dbReference type="GO" id="GO:0005978">
    <property type="term" value="P:glycogen biosynthetic process"/>
    <property type="evidence" value="ECO:0007669"/>
    <property type="project" value="UniProtKB-KW"/>
</dbReference>
<dbReference type="GO" id="GO:0008466">
    <property type="term" value="F:glycogenin glucosyltransferase activity"/>
    <property type="evidence" value="ECO:0007669"/>
    <property type="project" value="UniProtKB-EC"/>
</dbReference>
<feature type="chain" id="PRO_5010981083" description="glycogenin glucosyltransferase" evidence="14">
    <location>
        <begin position="24"/>
        <end position="356"/>
    </location>
</feature>
<evidence type="ECO:0000256" key="11">
    <source>
        <dbReference type="ARBA" id="ARBA00050886"/>
    </source>
</evidence>
<evidence type="ECO:0000256" key="13">
    <source>
        <dbReference type="ARBA" id="ARBA00057883"/>
    </source>
</evidence>
<keyword evidence="4" id="KW-0808">Transferase</keyword>
<dbReference type="RefSeq" id="XP_009031202.1">
    <property type="nucleotide sequence ID" value="XM_009032954.1"/>
</dbReference>
<evidence type="ECO:0000256" key="6">
    <source>
        <dbReference type="ARBA" id="ARBA00023056"/>
    </source>
</evidence>
<keyword evidence="17" id="KW-1185">Reference proteome</keyword>
<evidence type="ECO:0000256" key="4">
    <source>
        <dbReference type="ARBA" id="ARBA00022679"/>
    </source>
</evidence>
<dbReference type="EC" id="2.4.1.186" evidence="10"/>
<evidence type="ECO:0000313" key="15">
    <source>
        <dbReference type="EMBL" id="ESN90283.1"/>
    </source>
</evidence>
<dbReference type="OrthoDB" id="2014201at2759"/>
<dbReference type="CTD" id="20214553"/>
<dbReference type="PANTHER" id="PTHR11183">
    <property type="entry name" value="GLYCOGENIN SUBFAMILY MEMBER"/>
    <property type="match status" value="1"/>
</dbReference>
<comment type="catalytic activity">
    <reaction evidence="12">
        <text>L-tyrosyl-[glycogenin] + UDP-alpha-D-glucose = alpha-D-glucosyl-L-tyrosyl-[glycogenin] + UDP + H(+)</text>
        <dbReference type="Rhea" id="RHEA:23360"/>
        <dbReference type="Rhea" id="RHEA-COMP:14604"/>
        <dbReference type="Rhea" id="RHEA-COMP:14605"/>
        <dbReference type="ChEBI" id="CHEBI:15378"/>
        <dbReference type="ChEBI" id="CHEBI:46858"/>
        <dbReference type="ChEBI" id="CHEBI:58223"/>
        <dbReference type="ChEBI" id="CHEBI:58885"/>
        <dbReference type="ChEBI" id="CHEBI:140573"/>
        <dbReference type="EC" id="2.4.1.186"/>
    </reaction>
</comment>
<dbReference type="GO" id="GO:0046872">
    <property type="term" value="F:metal ion binding"/>
    <property type="evidence" value="ECO:0007669"/>
    <property type="project" value="UniProtKB-KW"/>
</dbReference>
<dbReference type="HOGENOM" id="CLU_017171_0_0_1"/>
<dbReference type="EMBL" id="KB097753">
    <property type="protein sequence ID" value="ESN90283.1"/>
    <property type="molecule type" value="Genomic_DNA"/>
</dbReference>
<evidence type="ECO:0000313" key="17">
    <source>
        <dbReference type="Proteomes" id="UP000015101"/>
    </source>
</evidence>
<proteinExistence type="inferred from homology"/>
<comment type="cofactor">
    <cofactor evidence="1">
        <name>Mn(2+)</name>
        <dbReference type="ChEBI" id="CHEBI:29035"/>
    </cofactor>
</comment>
<evidence type="ECO:0000313" key="16">
    <source>
        <dbReference type="EnsemblMetazoa" id="HelroP71005"/>
    </source>
</evidence>
<reference evidence="15 17" key="2">
    <citation type="journal article" date="2013" name="Nature">
        <title>Insights into bilaterian evolution from three spiralian genomes.</title>
        <authorList>
            <person name="Simakov O."/>
            <person name="Marletaz F."/>
            <person name="Cho S.J."/>
            <person name="Edsinger-Gonzales E."/>
            <person name="Havlak P."/>
            <person name="Hellsten U."/>
            <person name="Kuo D.H."/>
            <person name="Larsson T."/>
            <person name="Lv J."/>
            <person name="Arendt D."/>
            <person name="Savage R."/>
            <person name="Osoegawa K."/>
            <person name="de Jong P."/>
            <person name="Grimwood J."/>
            <person name="Chapman J.A."/>
            <person name="Shapiro H."/>
            <person name="Aerts A."/>
            <person name="Otillar R.P."/>
            <person name="Terry A.Y."/>
            <person name="Boore J.L."/>
            <person name="Grigoriev I.V."/>
            <person name="Lindberg D.R."/>
            <person name="Seaver E.C."/>
            <person name="Weisblat D.A."/>
            <person name="Putnam N.H."/>
            <person name="Rokhsar D.S."/>
        </authorList>
    </citation>
    <scope>NUCLEOTIDE SEQUENCE</scope>
</reference>
<evidence type="ECO:0000256" key="1">
    <source>
        <dbReference type="ARBA" id="ARBA00001936"/>
    </source>
</evidence>
<evidence type="ECO:0000256" key="2">
    <source>
        <dbReference type="ARBA" id="ARBA00004496"/>
    </source>
</evidence>
<dbReference type="GO" id="GO:0005737">
    <property type="term" value="C:cytoplasm"/>
    <property type="evidence" value="ECO:0000318"/>
    <property type="project" value="GO_Central"/>
</dbReference>
<feature type="signal peptide" evidence="14">
    <location>
        <begin position="1"/>
        <end position="23"/>
    </location>
</feature>
<dbReference type="KEGG" id="hro:HELRODRAFT_71005"/>
<dbReference type="InParanoid" id="T1G0F5"/>
<organism evidence="16 17">
    <name type="scientific">Helobdella robusta</name>
    <name type="common">Californian leech</name>
    <dbReference type="NCBI Taxonomy" id="6412"/>
    <lineage>
        <taxon>Eukaryota</taxon>
        <taxon>Metazoa</taxon>
        <taxon>Spiralia</taxon>
        <taxon>Lophotrochozoa</taxon>
        <taxon>Annelida</taxon>
        <taxon>Clitellata</taxon>
        <taxon>Hirudinea</taxon>
        <taxon>Rhynchobdellida</taxon>
        <taxon>Glossiphoniidae</taxon>
        <taxon>Helobdella</taxon>
    </lineage>
</organism>
<dbReference type="Gene3D" id="3.90.550.10">
    <property type="entry name" value="Spore Coat Polysaccharide Biosynthesis Protein SpsA, Chain A"/>
    <property type="match status" value="1"/>
</dbReference>
<protein>
    <recommendedName>
        <fullName evidence="10">glycogenin glucosyltransferase</fullName>
        <ecNumber evidence="10">2.4.1.186</ecNumber>
    </recommendedName>
</protein>
<dbReference type="GO" id="GO:0016757">
    <property type="term" value="F:glycosyltransferase activity"/>
    <property type="evidence" value="ECO:0000318"/>
    <property type="project" value="GO_Central"/>
</dbReference>
<evidence type="ECO:0000256" key="7">
    <source>
        <dbReference type="ARBA" id="ARBA00023180"/>
    </source>
</evidence>
<dbReference type="FunFam" id="3.90.550.10:FF:000092">
    <property type="entry name" value="Glycogenin 2"/>
    <property type="match status" value="1"/>
</dbReference>
<dbReference type="Proteomes" id="UP000015101">
    <property type="component" value="Unassembled WGS sequence"/>
</dbReference>
<keyword evidence="6" id="KW-0320">Glycogen biosynthesis</keyword>
<dbReference type="EnsemblMetazoa" id="HelroT71005">
    <property type="protein sequence ID" value="HelroP71005"/>
    <property type="gene ID" value="HelroG71005"/>
</dbReference>
<dbReference type="InterPro" id="IPR002495">
    <property type="entry name" value="Glyco_trans_8"/>
</dbReference>
<dbReference type="InterPro" id="IPR029044">
    <property type="entry name" value="Nucleotide-diphossugar_trans"/>
</dbReference>
<dbReference type="eggNOG" id="KOG1950">
    <property type="taxonomic scope" value="Eukaryota"/>
</dbReference>
<keyword evidence="7" id="KW-0325">Glycoprotein</keyword>
<dbReference type="InterPro" id="IPR050587">
    <property type="entry name" value="GNT1/Glycosyltrans_8"/>
</dbReference>
<evidence type="ECO:0000256" key="12">
    <source>
        <dbReference type="ARBA" id="ARBA00052293"/>
    </source>
</evidence>
<evidence type="ECO:0000256" key="5">
    <source>
        <dbReference type="ARBA" id="ARBA00022723"/>
    </source>
</evidence>
<comment type="catalytic activity">
    <reaction evidence="11">
        <text>[1,4-alpha-D-glucosyl](n)-L-tyrosyl-[glycogenin] + UDP-alpha-D-glucose = [1,4-alpha-D-glucosyl](n+1)-L-tyrosyl-[glycogenin] + UDP + H(+)</text>
        <dbReference type="Rhea" id="RHEA:56560"/>
        <dbReference type="Rhea" id="RHEA-COMP:14606"/>
        <dbReference type="Rhea" id="RHEA-COMP:14607"/>
        <dbReference type="ChEBI" id="CHEBI:15378"/>
        <dbReference type="ChEBI" id="CHEBI:58223"/>
        <dbReference type="ChEBI" id="CHEBI:58885"/>
        <dbReference type="ChEBI" id="CHEBI:140574"/>
        <dbReference type="EC" id="2.4.1.186"/>
    </reaction>
</comment>
<dbReference type="EMBL" id="AMQM01002209">
    <property type="status" value="NOT_ANNOTATED_CDS"/>
    <property type="molecule type" value="Genomic_DNA"/>
</dbReference>
<dbReference type="AlphaFoldDB" id="T1G0F5"/>
<dbReference type="STRING" id="6412.T1G0F5"/>
<evidence type="ECO:0000256" key="10">
    <source>
        <dbReference type="ARBA" id="ARBA00038934"/>
    </source>
</evidence>
<keyword evidence="5" id="KW-0479">Metal-binding</keyword>
<dbReference type="OMA" id="MSQFAWV"/>
<dbReference type="CDD" id="cd02537">
    <property type="entry name" value="GT8_Glycogenin"/>
    <property type="match status" value="1"/>
</dbReference>
<evidence type="ECO:0000256" key="9">
    <source>
        <dbReference type="ARBA" id="ARBA00038162"/>
    </source>
</evidence>
<evidence type="ECO:0000256" key="3">
    <source>
        <dbReference type="ARBA" id="ARBA00022490"/>
    </source>
</evidence>
<keyword evidence="3" id="KW-0963">Cytoplasm</keyword>
<gene>
    <name evidence="16" type="primary">20214553</name>
    <name evidence="15" type="ORF">HELRODRAFT_71005</name>
</gene>
<keyword evidence="8" id="KW-0464">Manganese</keyword>
<sequence length="356" mass="40533">MFITPYSCSLIITLLLYHRLVTNEALVTLATNDSYGLGALTLGHSLKRAGTRRVLVCMITKDVSQTIKDHLSRIFQLVEVNILDSQDAVNLELLTRPDLGVTFTKLHCWRLTQFKKCVFLDADTLVLQNVDDLFEREELSAAADVGWPDCFNSGVFVYRPSEKTYEDLLKFALDHGSFDGGDQGLLNSFFSDWATKDIKHHLPFLYNVVAQSFYTYLPAFKRFGKDIKILHFIGANKPWMGHYHSDTGAVDCPGDLGLYCQDFLKLWWQIFTENVLSIYPPQQLHQQSNVPQSPTSTLVKREQVPLTKISASKPIQPVSITKPLQSDFLHKQEWESGNADYMGRDSFENIQKRLDS</sequence>
<comment type="function">
    <text evidence="13">Self-glucosylating initiator of glycogen synthesis. It catalyzes the formation of a short alpha (1,4)-glucosyl chain covalently attached via a glucose 1-O-tyrosyl linkage to internal tyrosine residues and these chains act as primers for the elongation reaction catalyzed by glycogen synthase.</text>
</comment>
<evidence type="ECO:0000256" key="8">
    <source>
        <dbReference type="ARBA" id="ARBA00023211"/>
    </source>
</evidence>
<reference evidence="17" key="1">
    <citation type="submission" date="2012-12" db="EMBL/GenBank/DDBJ databases">
        <authorList>
            <person name="Hellsten U."/>
            <person name="Grimwood J."/>
            <person name="Chapman J.A."/>
            <person name="Shapiro H."/>
            <person name="Aerts A."/>
            <person name="Otillar R.P."/>
            <person name="Terry A.Y."/>
            <person name="Boore J.L."/>
            <person name="Simakov O."/>
            <person name="Marletaz F."/>
            <person name="Cho S.-J."/>
            <person name="Edsinger-Gonzales E."/>
            <person name="Havlak P."/>
            <person name="Kuo D.-H."/>
            <person name="Larsson T."/>
            <person name="Lv J."/>
            <person name="Arendt D."/>
            <person name="Savage R."/>
            <person name="Osoegawa K."/>
            <person name="de Jong P."/>
            <person name="Lindberg D.R."/>
            <person name="Seaver E.C."/>
            <person name="Weisblat D.A."/>
            <person name="Putnam N.H."/>
            <person name="Grigoriev I.V."/>
            <person name="Rokhsar D.S."/>
        </authorList>
    </citation>
    <scope>NUCLEOTIDE SEQUENCE</scope>
</reference>
<comment type="subcellular location">
    <subcellularLocation>
        <location evidence="2">Cytoplasm</location>
    </subcellularLocation>
</comment>